<evidence type="ECO:0000256" key="12">
    <source>
        <dbReference type="PIRSR" id="PIRSR601287-1"/>
    </source>
</evidence>
<comment type="caution">
    <text evidence="15">The sequence shown here is derived from an EMBL/GenBank/DDBJ whole genome shotgun (WGS) entry which is preliminary data.</text>
</comment>
<evidence type="ECO:0000256" key="5">
    <source>
        <dbReference type="ARBA" id="ARBA00011882"/>
    </source>
</evidence>
<dbReference type="GO" id="GO:0050421">
    <property type="term" value="F:nitrite reductase (NO-forming) activity"/>
    <property type="evidence" value="ECO:0007669"/>
    <property type="project" value="UniProtKB-EC"/>
</dbReference>
<comment type="similarity">
    <text evidence="3">Belongs to the multicopper oxidase family.</text>
</comment>
<sequence>MSLWEQRLMIPDSKKAKYKQVQGGRYFKLTAQPGHQMVLKDVTLDILVYNGSSPGPVIIVNEGDIVYIEVENQLSEKTALHVHGLSKANVMDGMPDIEPSPFIEPGKSFTYEFLAWQSGSFFYHSSNPLQESNGLIGGFIVLPKNQIEVPYRDYLLFIQQWEIDQPPVGKIETGVFKPKNFNRNPNFFTINGKCFPETSPLTTRYGERVRVRLINNSNMSHTMHIHGHDFAIVAEDAFQRKKRMMDTINLPSGKRFDIEFLSANPGVWPVNGTKPFHKTNNGVSPGGMLTRLIYN</sequence>
<comment type="cofactor">
    <cofactor evidence="2 12">
        <name>Cu(2+)</name>
        <dbReference type="ChEBI" id="CHEBI:29036"/>
    </cofactor>
</comment>
<dbReference type="InterPro" id="IPR001287">
    <property type="entry name" value="NO2-reductase_Cu"/>
</dbReference>
<gene>
    <name evidence="15" type="ORF">DYI25_01745</name>
</gene>
<dbReference type="PRINTS" id="PR00695">
    <property type="entry name" value="CUNO2RDTASE"/>
</dbReference>
<protein>
    <recommendedName>
        <fullName evidence="6">Copper-containing nitrite reductase</fullName>
        <ecNumber evidence="5">1.7.2.1</ecNumber>
    </recommendedName>
</protein>
<dbReference type="Proteomes" id="UP000761411">
    <property type="component" value="Unassembled WGS sequence"/>
</dbReference>
<evidence type="ECO:0000256" key="2">
    <source>
        <dbReference type="ARBA" id="ARBA00001973"/>
    </source>
</evidence>
<dbReference type="PROSITE" id="PS00079">
    <property type="entry name" value="MULTICOPPER_OXIDASE1"/>
    <property type="match status" value="1"/>
</dbReference>
<dbReference type="EC" id="1.7.2.1" evidence="5"/>
<keyword evidence="10 12" id="KW-0186">Copper</keyword>
<feature type="domain" description="Plastocyanin-like" evidence="14">
    <location>
        <begin position="39"/>
        <end position="145"/>
    </location>
</feature>
<evidence type="ECO:0000259" key="13">
    <source>
        <dbReference type="Pfam" id="PF07731"/>
    </source>
</evidence>
<dbReference type="RefSeq" id="WP_213366306.1">
    <property type="nucleotide sequence ID" value="NZ_QTKX01000001.1"/>
</dbReference>
<name>A0A944CH80_9BACI</name>
<dbReference type="EMBL" id="QTKX01000001">
    <property type="protein sequence ID" value="MBS8263156.1"/>
    <property type="molecule type" value="Genomic_DNA"/>
</dbReference>
<dbReference type="PANTHER" id="PTHR11709:SF394">
    <property type="entry name" value="FI03373P-RELATED"/>
    <property type="match status" value="1"/>
</dbReference>
<dbReference type="InterPro" id="IPR045087">
    <property type="entry name" value="Cu-oxidase_fam"/>
</dbReference>
<evidence type="ECO:0000313" key="15">
    <source>
        <dbReference type="EMBL" id="MBS8263156.1"/>
    </source>
</evidence>
<dbReference type="Pfam" id="PF07731">
    <property type="entry name" value="Cu-oxidase_2"/>
    <property type="match status" value="1"/>
</dbReference>
<evidence type="ECO:0000256" key="11">
    <source>
        <dbReference type="ARBA" id="ARBA00049340"/>
    </source>
</evidence>
<dbReference type="Gene3D" id="2.60.40.420">
    <property type="entry name" value="Cupredoxins - blue copper proteins"/>
    <property type="match status" value="1"/>
</dbReference>
<evidence type="ECO:0000256" key="4">
    <source>
        <dbReference type="ARBA" id="ARBA00011233"/>
    </source>
</evidence>
<comment type="cofactor">
    <cofactor evidence="1 12">
        <name>Cu(+)</name>
        <dbReference type="ChEBI" id="CHEBI:49552"/>
    </cofactor>
</comment>
<keyword evidence="8" id="KW-0677">Repeat</keyword>
<feature type="domain" description="Plastocyanin-like" evidence="13">
    <location>
        <begin position="175"/>
        <end position="270"/>
    </location>
</feature>
<dbReference type="InterPro" id="IPR033138">
    <property type="entry name" value="Cu_oxidase_CS"/>
</dbReference>
<comment type="catalytic activity">
    <reaction evidence="11">
        <text>nitric oxide + Fe(III)-[cytochrome c] + H2O = Fe(II)-[cytochrome c] + nitrite + 2 H(+)</text>
        <dbReference type="Rhea" id="RHEA:15233"/>
        <dbReference type="Rhea" id="RHEA-COMP:10350"/>
        <dbReference type="Rhea" id="RHEA-COMP:14399"/>
        <dbReference type="ChEBI" id="CHEBI:15377"/>
        <dbReference type="ChEBI" id="CHEBI:15378"/>
        <dbReference type="ChEBI" id="CHEBI:16301"/>
        <dbReference type="ChEBI" id="CHEBI:16480"/>
        <dbReference type="ChEBI" id="CHEBI:29033"/>
        <dbReference type="ChEBI" id="CHEBI:29034"/>
        <dbReference type="EC" id="1.7.2.1"/>
    </reaction>
</comment>
<dbReference type="AlphaFoldDB" id="A0A944CH80"/>
<feature type="binding site" description="type 1 copper site" evidence="12">
    <location>
        <position position="81"/>
    </location>
    <ligand>
        <name>Cu cation</name>
        <dbReference type="ChEBI" id="CHEBI:23378"/>
        <label>1</label>
    </ligand>
</feature>
<evidence type="ECO:0000256" key="1">
    <source>
        <dbReference type="ARBA" id="ARBA00001960"/>
    </source>
</evidence>
<reference evidence="15 16" key="1">
    <citation type="journal article" date="2021" name="Microorganisms">
        <title>Bacterial Dimethylsulfoniopropionate Biosynthesis in the East China Sea.</title>
        <authorList>
            <person name="Liu J."/>
            <person name="Zhang Y."/>
            <person name="Liu J."/>
            <person name="Zhong H."/>
            <person name="Williams B.T."/>
            <person name="Zheng Y."/>
            <person name="Curson A.R.J."/>
            <person name="Sun C."/>
            <person name="Sun H."/>
            <person name="Song D."/>
            <person name="Wagner Mackenzie B."/>
            <person name="Bermejo Martinez A."/>
            <person name="Todd J.D."/>
            <person name="Zhang X.H."/>
        </authorList>
    </citation>
    <scope>NUCLEOTIDE SEQUENCE [LARGE SCALE GENOMIC DNA]</scope>
    <source>
        <strain evidence="15 16">ESS08</strain>
    </source>
</reference>
<dbReference type="PANTHER" id="PTHR11709">
    <property type="entry name" value="MULTI-COPPER OXIDASE"/>
    <property type="match status" value="1"/>
</dbReference>
<evidence type="ECO:0000256" key="3">
    <source>
        <dbReference type="ARBA" id="ARBA00010609"/>
    </source>
</evidence>
<dbReference type="GO" id="GO:0005507">
    <property type="term" value="F:copper ion binding"/>
    <property type="evidence" value="ECO:0007669"/>
    <property type="project" value="InterPro"/>
</dbReference>
<comment type="subunit">
    <text evidence="4">Homotrimer.</text>
</comment>
<evidence type="ECO:0000256" key="6">
    <source>
        <dbReference type="ARBA" id="ARBA00017290"/>
    </source>
</evidence>
<dbReference type="InterPro" id="IPR008972">
    <property type="entry name" value="Cupredoxin"/>
</dbReference>
<dbReference type="InterPro" id="IPR011706">
    <property type="entry name" value="Cu-oxidase_C"/>
</dbReference>
<evidence type="ECO:0000256" key="9">
    <source>
        <dbReference type="ARBA" id="ARBA00023002"/>
    </source>
</evidence>
<keyword evidence="16" id="KW-1185">Reference proteome</keyword>
<dbReference type="Pfam" id="PF07732">
    <property type="entry name" value="Cu-oxidase_3"/>
    <property type="match status" value="1"/>
</dbReference>
<feature type="binding site" description="type 1 copper site" evidence="12">
    <location>
        <position position="124"/>
    </location>
    <ligand>
        <name>Cu cation</name>
        <dbReference type="ChEBI" id="CHEBI:23378"/>
        <label>1</label>
    </ligand>
</feature>
<dbReference type="SUPFAM" id="SSF49503">
    <property type="entry name" value="Cupredoxins"/>
    <property type="match status" value="2"/>
</dbReference>
<keyword evidence="9" id="KW-0560">Oxidoreductase</keyword>
<proteinExistence type="inferred from homology"/>
<accession>A0A944CH80</accession>
<dbReference type="CDD" id="cd04202">
    <property type="entry name" value="CuRO_D2_2dMcoN_like"/>
    <property type="match status" value="1"/>
</dbReference>
<evidence type="ECO:0000256" key="8">
    <source>
        <dbReference type="ARBA" id="ARBA00022737"/>
    </source>
</evidence>
<dbReference type="InterPro" id="IPR011707">
    <property type="entry name" value="Cu-oxidase-like_N"/>
</dbReference>
<evidence type="ECO:0000259" key="14">
    <source>
        <dbReference type="Pfam" id="PF07732"/>
    </source>
</evidence>
<keyword evidence="7 12" id="KW-0479">Metal-binding</keyword>
<evidence type="ECO:0000313" key="16">
    <source>
        <dbReference type="Proteomes" id="UP000761411"/>
    </source>
</evidence>
<evidence type="ECO:0000256" key="7">
    <source>
        <dbReference type="ARBA" id="ARBA00022723"/>
    </source>
</evidence>
<organism evidence="15 16">
    <name type="scientific">Mesobacillus boroniphilus</name>
    <dbReference type="NCBI Taxonomy" id="308892"/>
    <lineage>
        <taxon>Bacteria</taxon>
        <taxon>Bacillati</taxon>
        <taxon>Bacillota</taxon>
        <taxon>Bacilli</taxon>
        <taxon>Bacillales</taxon>
        <taxon>Bacillaceae</taxon>
        <taxon>Mesobacillus</taxon>
    </lineage>
</organism>
<evidence type="ECO:0000256" key="10">
    <source>
        <dbReference type="ARBA" id="ARBA00023008"/>
    </source>
</evidence>